<name>A0ABW5GP87_9PSEU</name>
<organism evidence="1 2">
    <name type="scientific">Amycolatopsis samaneae</name>
    <dbReference type="NCBI Taxonomy" id="664691"/>
    <lineage>
        <taxon>Bacteria</taxon>
        <taxon>Bacillati</taxon>
        <taxon>Actinomycetota</taxon>
        <taxon>Actinomycetes</taxon>
        <taxon>Pseudonocardiales</taxon>
        <taxon>Pseudonocardiaceae</taxon>
        <taxon>Amycolatopsis</taxon>
    </lineage>
</organism>
<proteinExistence type="predicted"/>
<evidence type="ECO:0000313" key="1">
    <source>
        <dbReference type="EMBL" id="MFD2462666.1"/>
    </source>
</evidence>
<reference evidence="2" key="1">
    <citation type="journal article" date="2019" name="Int. J. Syst. Evol. Microbiol.">
        <title>The Global Catalogue of Microorganisms (GCM) 10K type strain sequencing project: providing services to taxonomists for standard genome sequencing and annotation.</title>
        <authorList>
            <consortium name="The Broad Institute Genomics Platform"/>
            <consortium name="The Broad Institute Genome Sequencing Center for Infectious Disease"/>
            <person name="Wu L."/>
            <person name="Ma J."/>
        </authorList>
    </citation>
    <scope>NUCLEOTIDE SEQUENCE [LARGE SCALE GENOMIC DNA]</scope>
    <source>
        <strain evidence="2">CGMCC 4.7643</strain>
    </source>
</reference>
<accession>A0ABW5GP87</accession>
<dbReference type="Proteomes" id="UP001597419">
    <property type="component" value="Unassembled WGS sequence"/>
</dbReference>
<sequence>MLVVLSGAAEHVLDRRIVDLRAHVAAMSTVALAGDRVPMVATTLDWLRADGPLAPIAVPLLGTDSTPISPFSWPPTGTS</sequence>
<dbReference type="EMBL" id="JBHUKU010000017">
    <property type="protein sequence ID" value="MFD2462666.1"/>
    <property type="molecule type" value="Genomic_DNA"/>
</dbReference>
<evidence type="ECO:0000313" key="2">
    <source>
        <dbReference type="Proteomes" id="UP001597419"/>
    </source>
</evidence>
<gene>
    <name evidence="1" type="ORF">ACFSYJ_28930</name>
</gene>
<protein>
    <submittedName>
        <fullName evidence="1">Uncharacterized protein</fullName>
    </submittedName>
</protein>
<comment type="caution">
    <text evidence="1">The sequence shown here is derived from an EMBL/GenBank/DDBJ whole genome shotgun (WGS) entry which is preliminary data.</text>
</comment>
<dbReference type="RefSeq" id="WP_345403881.1">
    <property type="nucleotide sequence ID" value="NZ_BAABHG010000015.1"/>
</dbReference>
<keyword evidence="2" id="KW-1185">Reference proteome</keyword>